<evidence type="ECO:0000259" key="1">
    <source>
        <dbReference type="Pfam" id="PF07727"/>
    </source>
</evidence>
<dbReference type="InterPro" id="IPR013103">
    <property type="entry name" value="RVT_2"/>
</dbReference>
<sequence length="437" mass="49668">MNSDGSFERYKTRLVGDGKTQEVGIDRGDTFSPVVKPAIIRTVLTLALSQSWSIHQLDVKNAFLHGDLHETVYMYRPVGFRDPARPDYIFRLCKSLYGLKQAPRAWYQRFVDYVSTIGFVESRSDHSLFIYKQCRDTTFLLLYVDDIILTTSSEQLRRSLVSLVNAEFAMKDLGRLSYFLGIDVTHHVGGLFLSQRKYAKSIISQAGMVSCNSSSTPVDSKSKLISSAGSPCEDPYLFRRLVGALQYLTFTRPDIYYVVQQICFHMHVPMTDHMLALKRVIRYIQGTLDYGLHLYKSSSSSLISYTDADWAGYLDTSKCTSGFYIFLGDNLISWSSKHQATISRLSVEAEYCGVANVVSEAYWLRNLLLELHHPLTTATIVYCDNISVIYFSENPVHHQMTKHIEDIFMKGLPQILFLDFRDSLSVRPPNATTAGVY</sequence>
<keyword evidence="2" id="KW-0812">Transmembrane</keyword>
<evidence type="ECO:0000313" key="3">
    <source>
        <dbReference type="Proteomes" id="UP001454036"/>
    </source>
</evidence>
<comment type="caution">
    <text evidence="2">The sequence shown here is derived from an EMBL/GenBank/DDBJ whole genome shotgun (WGS) entry which is preliminary data.</text>
</comment>
<proteinExistence type="predicted"/>
<organism evidence="2 3">
    <name type="scientific">Lithospermum erythrorhizon</name>
    <name type="common">Purple gromwell</name>
    <name type="synonym">Lithospermum officinale var. erythrorhizon</name>
    <dbReference type="NCBI Taxonomy" id="34254"/>
    <lineage>
        <taxon>Eukaryota</taxon>
        <taxon>Viridiplantae</taxon>
        <taxon>Streptophyta</taxon>
        <taxon>Embryophyta</taxon>
        <taxon>Tracheophyta</taxon>
        <taxon>Spermatophyta</taxon>
        <taxon>Magnoliopsida</taxon>
        <taxon>eudicotyledons</taxon>
        <taxon>Gunneridae</taxon>
        <taxon>Pentapetalae</taxon>
        <taxon>asterids</taxon>
        <taxon>lamiids</taxon>
        <taxon>Boraginales</taxon>
        <taxon>Boraginaceae</taxon>
        <taxon>Boraginoideae</taxon>
        <taxon>Lithospermeae</taxon>
        <taxon>Lithospermum</taxon>
    </lineage>
</organism>
<dbReference type="Pfam" id="PF07727">
    <property type="entry name" value="RVT_2"/>
    <property type="match status" value="1"/>
</dbReference>
<dbReference type="PANTHER" id="PTHR11439">
    <property type="entry name" value="GAG-POL-RELATED RETROTRANSPOSON"/>
    <property type="match status" value="1"/>
</dbReference>
<dbReference type="InterPro" id="IPR043502">
    <property type="entry name" value="DNA/RNA_pol_sf"/>
</dbReference>
<keyword evidence="3" id="KW-1185">Reference proteome</keyword>
<evidence type="ECO:0000313" key="2">
    <source>
        <dbReference type="EMBL" id="GAA0166136.1"/>
    </source>
</evidence>
<reference evidence="2 3" key="1">
    <citation type="submission" date="2024-01" db="EMBL/GenBank/DDBJ databases">
        <title>The complete chloroplast genome sequence of Lithospermum erythrorhizon: insights into the phylogenetic relationship among Boraginaceae species and the maternal lineages of purple gromwells.</title>
        <authorList>
            <person name="Okada T."/>
            <person name="Watanabe K."/>
        </authorList>
    </citation>
    <scope>NUCLEOTIDE SEQUENCE [LARGE SCALE GENOMIC DNA]</scope>
</reference>
<keyword evidence="2" id="KW-0675">Receptor</keyword>
<accession>A0AAV3QSE7</accession>
<keyword evidence="2" id="KW-0472">Membrane</keyword>
<dbReference type="PANTHER" id="PTHR11439:SF524">
    <property type="entry name" value="RNA-DIRECTED DNA POLYMERASE, PROTEIN KINASE RLK-PELLE-DLSV FAMILY"/>
    <property type="match status" value="1"/>
</dbReference>
<protein>
    <submittedName>
        <fullName evidence="2">Transmembrane signal receptor</fullName>
    </submittedName>
</protein>
<dbReference type="EMBL" id="BAABME010005620">
    <property type="protein sequence ID" value="GAA0166136.1"/>
    <property type="molecule type" value="Genomic_DNA"/>
</dbReference>
<feature type="domain" description="Reverse transcriptase Ty1/copia-type" evidence="1">
    <location>
        <begin position="8"/>
        <end position="218"/>
    </location>
</feature>
<dbReference type="AlphaFoldDB" id="A0AAV3QSE7"/>
<gene>
    <name evidence="2" type="ORF">LIER_21363</name>
</gene>
<name>A0AAV3QSE7_LITER</name>
<dbReference type="CDD" id="cd09272">
    <property type="entry name" value="RNase_HI_RT_Ty1"/>
    <property type="match status" value="1"/>
</dbReference>
<dbReference type="Proteomes" id="UP001454036">
    <property type="component" value="Unassembled WGS sequence"/>
</dbReference>
<dbReference type="SUPFAM" id="SSF56672">
    <property type="entry name" value="DNA/RNA polymerases"/>
    <property type="match status" value="1"/>
</dbReference>